<protein>
    <submittedName>
        <fullName evidence="2">DUF4132 domain-containing protein</fullName>
    </submittedName>
</protein>
<dbReference type="EMBL" id="WBMS02000009">
    <property type="protein sequence ID" value="MWA01312.1"/>
    <property type="molecule type" value="Genomic_DNA"/>
</dbReference>
<proteinExistence type="predicted"/>
<gene>
    <name evidence="2" type="ORF">F8568_013135</name>
</gene>
<keyword evidence="3" id="KW-1185">Reference proteome</keyword>
<comment type="caution">
    <text evidence="2">The sequence shown here is derived from an EMBL/GenBank/DDBJ whole genome shotgun (WGS) entry which is preliminary data.</text>
</comment>
<evidence type="ECO:0000313" key="2">
    <source>
        <dbReference type="EMBL" id="MWA01312.1"/>
    </source>
</evidence>
<evidence type="ECO:0000313" key="3">
    <source>
        <dbReference type="Proteomes" id="UP000462055"/>
    </source>
</evidence>
<organism evidence="2 3">
    <name type="scientific">Actinomadura physcomitrii</name>
    <dbReference type="NCBI Taxonomy" id="2650748"/>
    <lineage>
        <taxon>Bacteria</taxon>
        <taxon>Bacillati</taxon>
        <taxon>Actinomycetota</taxon>
        <taxon>Actinomycetes</taxon>
        <taxon>Streptosporangiales</taxon>
        <taxon>Thermomonosporaceae</taxon>
        <taxon>Actinomadura</taxon>
    </lineage>
</organism>
<dbReference type="InterPro" id="IPR025406">
    <property type="entry name" value="DUF4132"/>
</dbReference>
<sequence length="228" mass="25042">MVARRRWTAGEFRRLFVEHPLIWHVARRLVWLAEDGGEGRADDGAEAVAFRVAEDRTFADAADDEVSLPESARVGIPHPLELGGAVQAWSALFADYLILQPFPQLGREVHTLTEAERAARRLARFEGAALAPGAVFALEQRGWRRGDPMDAGIQHSMYRAVPRGLYVNVHLNPGLDIGMASGQRLEAIWVEDRPETGDGCAREGFRPIGDLDPVTASEVLGELARATS</sequence>
<dbReference type="Pfam" id="PF13569">
    <property type="entry name" value="DUF4132"/>
    <property type="match status" value="1"/>
</dbReference>
<dbReference type="Proteomes" id="UP000462055">
    <property type="component" value="Unassembled WGS sequence"/>
</dbReference>
<dbReference type="AlphaFoldDB" id="A0A6I4M6V9"/>
<dbReference type="RefSeq" id="WP_151593831.1">
    <property type="nucleotide sequence ID" value="NZ_WBMS02000009.1"/>
</dbReference>
<name>A0A6I4M6V9_9ACTN</name>
<reference evidence="2" key="1">
    <citation type="submission" date="2019-12" db="EMBL/GenBank/DDBJ databases">
        <title>Actinomadura physcomitrii sp. nov., a novel actinomycete isolated from moss [Physcomitrium sphaericum (Ludw) Fuernr].</title>
        <authorList>
            <person name="Zhuang X."/>
        </authorList>
    </citation>
    <scope>NUCLEOTIDE SEQUENCE [LARGE SCALE GENOMIC DNA]</scope>
    <source>
        <strain evidence="2">LD22</strain>
    </source>
</reference>
<accession>A0A6I4M6V9</accession>
<evidence type="ECO:0000259" key="1">
    <source>
        <dbReference type="Pfam" id="PF13569"/>
    </source>
</evidence>
<feature type="domain" description="DUF4132" evidence="1">
    <location>
        <begin position="1"/>
        <end position="143"/>
    </location>
</feature>